<evidence type="ECO:0000256" key="3">
    <source>
        <dbReference type="ARBA" id="ARBA00022989"/>
    </source>
</evidence>
<gene>
    <name evidence="8" type="ORF">DC20_20955</name>
</gene>
<dbReference type="OrthoDB" id="9809206at2"/>
<dbReference type="AlphaFoldDB" id="A0A0P0CMV5"/>
<dbReference type="GO" id="GO:0008381">
    <property type="term" value="F:mechanosensitive monoatomic ion channel activity"/>
    <property type="evidence" value="ECO:0007669"/>
    <property type="project" value="InterPro"/>
</dbReference>
<accession>A0A0P0CMV5</accession>
<evidence type="ECO:0000259" key="7">
    <source>
        <dbReference type="Pfam" id="PF00924"/>
    </source>
</evidence>
<feature type="region of interest" description="Disordered" evidence="5">
    <location>
        <begin position="1"/>
        <end position="39"/>
    </location>
</feature>
<feature type="transmembrane region" description="Helical" evidence="6">
    <location>
        <begin position="142"/>
        <end position="160"/>
    </location>
</feature>
<dbReference type="STRING" id="512763.DC20_20955"/>
<dbReference type="Gene3D" id="1.10.287.1260">
    <property type="match status" value="1"/>
</dbReference>
<organism evidence="8 9">
    <name type="scientific">Rufibacter tibetensis</name>
    <dbReference type="NCBI Taxonomy" id="512763"/>
    <lineage>
        <taxon>Bacteria</taxon>
        <taxon>Pseudomonadati</taxon>
        <taxon>Bacteroidota</taxon>
        <taxon>Cytophagia</taxon>
        <taxon>Cytophagales</taxon>
        <taxon>Hymenobacteraceae</taxon>
        <taxon>Rufibacter</taxon>
    </lineage>
</organism>
<evidence type="ECO:0000256" key="5">
    <source>
        <dbReference type="SAM" id="MobiDB-lite"/>
    </source>
</evidence>
<comment type="subcellular location">
    <subcellularLocation>
        <location evidence="1">Membrane</location>
    </subcellularLocation>
</comment>
<dbReference type="Pfam" id="PF00924">
    <property type="entry name" value="MS_channel_2nd"/>
    <property type="match status" value="1"/>
</dbReference>
<evidence type="ECO:0000256" key="6">
    <source>
        <dbReference type="SAM" id="Phobius"/>
    </source>
</evidence>
<evidence type="ECO:0000256" key="4">
    <source>
        <dbReference type="ARBA" id="ARBA00023136"/>
    </source>
</evidence>
<dbReference type="GO" id="GO:0016020">
    <property type="term" value="C:membrane"/>
    <property type="evidence" value="ECO:0007669"/>
    <property type="project" value="UniProtKB-SubCell"/>
</dbReference>
<keyword evidence="2 6" id="KW-0812">Transmembrane</keyword>
<keyword evidence="4 6" id="KW-0472">Membrane</keyword>
<keyword evidence="9" id="KW-1185">Reference proteome</keyword>
<feature type="region of interest" description="Disordered" evidence="5">
    <location>
        <begin position="427"/>
        <end position="446"/>
    </location>
</feature>
<sequence length="446" mass="48593">MPSSPKRTRAITPTHKQTQTRRAKSQVGKKPRTRLGRRRISARSAVKGAENRLKNFRQASMLAVAITGFIMLLVTPGEAGLARQDPLVEDSAASAEDLGAGTPEDTAFADSVQALSGKEATDEALGAIQTLWDSFHYNLPKFLIALGTLLLAWAVTWLLRKALQRLIGNYHTSGAVISLASISVWLLGIGIAFSVVAGDIRALVGSLGLIGLALSWSLQTPIESFTGWLLNSFKGYYRVGDRIRVGEVFGDVYRIDFLATTVWEIGSPFQAGFVHAEQPTGRMVTFPNNEILTGTVTNLTGDFPFLWDELSIAVANESDIPLSVKVLGDVASKLLGGYMEEPARQYAQILGRARLQSDVPGKPQVYISLEDSWTSLTIRYLVGARERRKWKSELTLRVIQESARPEYAGRIIPVYPRQQVQVIGPSGLPMDAGPFGGSPGEDREGV</sequence>
<dbReference type="Proteomes" id="UP000061382">
    <property type="component" value="Chromosome"/>
</dbReference>
<feature type="transmembrane region" description="Helical" evidence="6">
    <location>
        <begin position="59"/>
        <end position="77"/>
    </location>
</feature>
<dbReference type="PANTHER" id="PTHR30221">
    <property type="entry name" value="SMALL-CONDUCTANCE MECHANOSENSITIVE CHANNEL"/>
    <property type="match status" value="1"/>
</dbReference>
<proteinExistence type="predicted"/>
<dbReference type="InterPro" id="IPR023408">
    <property type="entry name" value="MscS_beta-dom_sf"/>
</dbReference>
<feature type="transmembrane region" description="Helical" evidence="6">
    <location>
        <begin position="172"/>
        <end position="194"/>
    </location>
</feature>
<dbReference type="PATRIC" id="fig|512763.3.peg.4607"/>
<dbReference type="InterPro" id="IPR010920">
    <property type="entry name" value="LSM_dom_sf"/>
</dbReference>
<name>A0A0P0CMV5_9BACT</name>
<dbReference type="InterPro" id="IPR006685">
    <property type="entry name" value="MscS_channel_2nd"/>
</dbReference>
<evidence type="ECO:0000256" key="2">
    <source>
        <dbReference type="ARBA" id="ARBA00022692"/>
    </source>
</evidence>
<dbReference type="InterPro" id="IPR045275">
    <property type="entry name" value="MscS_archaea/bacteria_type"/>
</dbReference>
<dbReference type="SUPFAM" id="SSF50182">
    <property type="entry name" value="Sm-like ribonucleoproteins"/>
    <property type="match status" value="1"/>
</dbReference>
<dbReference type="PANTHER" id="PTHR30221:SF1">
    <property type="entry name" value="SMALL-CONDUCTANCE MECHANOSENSITIVE CHANNEL"/>
    <property type="match status" value="1"/>
</dbReference>
<protein>
    <submittedName>
        <fullName evidence="8">Mechanosensitive ion channel protein MscS</fullName>
    </submittedName>
</protein>
<evidence type="ECO:0000256" key="1">
    <source>
        <dbReference type="ARBA" id="ARBA00004370"/>
    </source>
</evidence>
<reference evidence="8 9" key="1">
    <citation type="submission" date="2015-08" db="EMBL/GenBank/DDBJ databases">
        <title>Complete genome sequence of Rufibacter tibetensis strain 1351t, a radiation-resistant bacterium from tibet plateau.</title>
        <authorList>
            <person name="Dai J."/>
        </authorList>
    </citation>
    <scope>NUCLEOTIDE SEQUENCE [LARGE SCALE GENOMIC DNA]</scope>
    <source>
        <strain evidence="8 9">1351</strain>
    </source>
</reference>
<dbReference type="Gene3D" id="2.30.30.60">
    <property type="match status" value="1"/>
</dbReference>
<feature type="domain" description="Mechanosensitive ion channel MscS" evidence="7">
    <location>
        <begin position="221"/>
        <end position="262"/>
    </location>
</feature>
<dbReference type="KEGG" id="rti:DC20_20955"/>
<feature type="compositionally biased region" description="Basic residues" evidence="5">
    <location>
        <begin position="18"/>
        <end position="39"/>
    </location>
</feature>
<evidence type="ECO:0000313" key="8">
    <source>
        <dbReference type="EMBL" id="ALJ01008.1"/>
    </source>
</evidence>
<evidence type="ECO:0000313" key="9">
    <source>
        <dbReference type="Proteomes" id="UP000061382"/>
    </source>
</evidence>
<keyword evidence="3 6" id="KW-1133">Transmembrane helix</keyword>
<dbReference type="EMBL" id="CP012643">
    <property type="protein sequence ID" value="ALJ01008.1"/>
    <property type="molecule type" value="Genomic_DNA"/>
</dbReference>